<gene>
    <name evidence="2" type="ORF">C942_01629</name>
</gene>
<name>L8JA05_9GAMM</name>
<dbReference type="EMBL" id="AMZO01000020">
    <property type="protein sequence ID" value="ELR65058.1"/>
    <property type="molecule type" value="Genomic_DNA"/>
</dbReference>
<keyword evidence="1" id="KW-0472">Membrane</keyword>
<proteinExistence type="predicted"/>
<organism evidence="2 3">
    <name type="scientific">Photobacterium marinum</name>
    <dbReference type="NCBI Taxonomy" id="1056511"/>
    <lineage>
        <taxon>Bacteria</taxon>
        <taxon>Pseudomonadati</taxon>
        <taxon>Pseudomonadota</taxon>
        <taxon>Gammaproteobacteria</taxon>
        <taxon>Vibrionales</taxon>
        <taxon>Vibrionaceae</taxon>
        <taxon>Photobacterium</taxon>
    </lineage>
</organism>
<keyword evidence="3" id="KW-1185">Reference proteome</keyword>
<keyword evidence="1" id="KW-1133">Transmembrane helix</keyword>
<evidence type="ECO:0000256" key="1">
    <source>
        <dbReference type="SAM" id="Phobius"/>
    </source>
</evidence>
<feature type="transmembrane region" description="Helical" evidence="1">
    <location>
        <begin position="19"/>
        <end position="36"/>
    </location>
</feature>
<comment type="caution">
    <text evidence="2">The sequence shown here is derived from an EMBL/GenBank/DDBJ whole genome shotgun (WGS) entry which is preliminary data.</text>
</comment>
<sequence>MIFFLTCSYQLLANEKIEYALGFIIVIFSIVIFAKASDYKRKYLSAGK</sequence>
<dbReference type="PATRIC" id="fig|1056511.3.peg.2706"/>
<evidence type="ECO:0000313" key="3">
    <source>
        <dbReference type="Proteomes" id="UP000011134"/>
    </source>
</evidence>
<evidence type="ECO:0000313" key="2">
    <source>
        <dbReference type="EMBL" id="ELR65058.1"/>
    </source>
</evidence>
<dbReference type="Proteomes" id="UP000011134">
    <property type="component" value="Unassembled WGS sequence"/>
</dbReference>
<protein>
    <submittedName>
        <fullName evidence="2">Uncharacterized protein</fullName>
    </submittedName>
</protein>
<dbReference type="AlphaFoldDB" id="L8JA05"/>
<accession>L8JA05</accession>
<keyword evidence="1" id="KW-0812">Transmembrane</keyword>
<reference evidence="2 3" key="1">
    <citation type="submission" date="2012-12" db="EMBL/GenBank/DDBJ databases">
        <title>Genome Assembly of Photobacterium sp. AK15.</title>
        <authorList>
            <person name="Khatri I."/>
            <person name="Vaidya B."/>
            <person name="Srinivas T.N.R."/>
            <person name="Subramanian S."/>
            <person name="Pinnaka A."/>
        </authorList>
    </citation>
    <scope>NUCLEOTIDE SEQUENCE [LARGE SCALE GENOMIC DNA]</scope>
    <source>
        <strain evidence="2 3">AK15</strain>
    </source>
</reference>